<feature type="domain" description="CAAX prenyl protease 2/Lysostaphin resistance protein A-like" evidence="2">
    <location>
        <begin position="208"/>
        <end position="275"/>
    </location>
</feature>
<gene>
    <name evidence="3" type="ORF">SVA_3793</name>
</gene>
<keyword evidence="4" id="KW-1185">Reference proteome</keyword>
<dbReference type="GO" id="GO:0004175">
    <property type="term" value="F:endopeptidase activity"/>
    <property type="evidence" value="ECO:0007669"/>
    <property type="project" value="UniProtKB-ARBA"/>
</dbReference>
<dbReference type="AlphaFoldDB" id="A0A1B4VH11"/>
<organism evidence="3 4">
    <name type="scientific">Sulfurifustis variabilis</name>
    <dbReference type="NCBI Taxonomy" id="1675686"/>
    <lineage>
        <taxon>Bacteria</taxon>
        <taxon>Pseudomonadati</taxon>
        <taxon>Pseudomonadota</taxon>
        <taxon>Gammaproteobacteria</taxon>
        <taxon>Acidiferrobacterales</taxon>
        <taxon>Acidiferrobacteraceae</taxon>
        <taxon>Sulfurifustis</taxon>
    </lineage>
</organism>
<dbReference type="OrthoDB" id="5322702at2"/>
<dbReference type="PROSITE" id="PS51257">
    <property type="entry name" value="PROKAR_LIPOPROTEIN"/>
    <property type="match status" value="1"/>
</dbReference>
<evidence type="ECO:0000259" key="2">
    <source>
        <dbReference type="Pfam" id="PF02517"/>
    </source>
</evidence>
<evidence type="ECO:0000313" key="3">
    <source>
        <dbReference type="EMBL" id="BAU50327.1"/>
    </source>
</evidence>
<dbReference type="InterPro" id="IPR003675">
    <property type="entry name" value="Rce1/LyrA-like_dom"/>
</dbReference>
<evidence type="ECO:0000313" key="4">
    <source>
        <dbReference type="Proteomes" id="UP000218899"/>
    </source>
</evidence>
<feature type="chain" id="PRO_5008571439" description="CAAX prenyl protease 2/Lysostaphin resistance protein A-like domain-containing protein" evidence="1">
    <location>
        <begin position="39"/>
        <end position="312"/>
    </location>
</feature>
<proteinExistence type="predicted"/>
<dbReference type="GO" id="GO:0080120">
    <property type="term" value="P:CAAX-box protein maturation"/>
    <property type="evidence" value="ECO:0007669"/>
    <property type="project" value="UniProtKB-ARBA"/>
</dbReference>
<dbReference type="KEGG" id="sva:SVA_3793"/>
<reference evidence="3 4" key="1">
    <citation type="submission" date="2015-08" db="EMBL/GenBank/DDBJ databases">
        <title>Complete genome sequence of Sulfurifustis variabilis.</title>
        <authorList>
            <person name="Miura A."/>
            <person name="Kojima H."/>
            <person name="Fukui M."/>
        </authorList>
    </citation>
    <scope>NUCLEOTIDE SEQUENCE [LARGE SCALE GENOMIC DNA]</scope>
    <source>
        <strain evidence="4">skN76</strain>
    </source>
</reference>
<dbReference type="RefSeq" id="WP_148665560.1">
    <property type="nucleotide sequence ID" value="NZ_AP014936.1"/>
</dbReference>
<feature type="signal peptide" evidence="1">
    <location>
        <begin position="1"/>
        <end position="38"/>
    </location>
</feature>
<dbReference type="EMBL" id="AP014936">
    <property type="protein sequence ID" value="BAU50327.1"/>
    <property type="molecule type" value="Genomic_DNA"/>
</dbReference>
<evidence type="ECO:0000256" key="1">
    <source>
        <dbReference type="SAM" id="SignalP"/>
    </source>
</evidence>
<protein>
    <recommendedName>
        <fullName evidence="2">CAAX prenyl protease 2/Lysostaphin resistance protein A-like domain-containing protein</fullName>
    </recommendedName>
</protein>
<keyword evidence="1" id="KW-0732">Signal</keyword>
<sequence length="312" mass="34138">MKIRVKRKHRATGTSLASRGGLCVFVSCACLAARPALAEPAAFWKGMASAILPGSGQAMAGDYGEGLAHFGVFGVSLYGALRQRDRDDFLDEDARYDEDEDREVINKTTLRYDYAARLAFDTALYSSYAAYRDARQRDNAGYRTPLPRESLADLARAPFSLRYLSRATTFVPLLIQAAAVLAADDGYRIDRAPDVSEGDLHLYNLVANEMTAVGEEAFFRGFINNEFSERYGNRWGLAISSVIFGLGHTGEGQTANAVQATAAGLYLGWLHQRNGFEAGEGVALHYWINVLAGLSAIREGGRAQVLELRLSF</sequence>
<dbReference type="Proteomes" id="UP000218899">
    <property type="component" value="Chromosome"/>
</dbReference>
<dbReference type="Pfam" id="PF02517">
    <property type="entry name" value="Rce1-like"/>
    <property type="match status" value="1"/>
</dbReference>
<name>A0A1B4VH11_9GAMM</name>
<accession>A0A1B4VH11</accession>